<keyword evidence="1" id="KW-1133">Transmembrane helix</keyword>
<organism evidence="2 3">
    <name type="scientific">Willisornis vidua</name>
    <name type="common">Xingu scale-backed antbird</name>
    <dbReference type="NCBI Taxonomy" id="1566151"/>
    <lineage>
        <taxon>Eukaryota</taxon>
        <taxon>Metazoa</taxon>
        <taxon>Chordata</taxon>
        <taxon>Craniata</taxon>
        <taxon>Vertebrata</taxon>
        <taxon>Euteleostomi</taxon>
        <taxon>Archelosauria</taxon>
        <taxon>Archosauria</taxon>
        <taxon>Dinosauria</taxon>
        <taxon>Saurischia</taxon>
        <taxon>Theropoda</taxon>
        <taxon>Coelurosauria</taxon>
        <taxon>Aves</taxon>
        <taxon>Neognathae</taxon>
        <taxon>Neoaves</taxon>
        <taxon>Telluraves</taxon>
        <taxon>Australaves</taxon>
        <taxon>Passeriformes</taxon>
        <taxon>Thamnophilidae</taxon>
        <taxon>Willisornis</taxon>
    </lineage>
</organism>
<protein>
    <recommendedName>
        <fullName evidence="4">XPG-I domain-containing protein</fullName>
    </recommendedName>
</protein>
<keyword evidence="1" id="KW-0812">Transmembrane</keyword>
<dbReference type="Proteomes" id="UP001145742">
    <property type="component" value="Unassembled WGS sequence"/>
</dbReference>
<gene>
    <name evidence="2" type="ORF">WISP_81840</name>
</gene>
<accession>A0ABQ9D9E4</accession>
<reference evidence="2" key="1">
    <citation type="submission" date="2019-10" db="EMBL/GenBank/DDBJ databases">
        <authorList>
            <person name="Soares A.E.R."/>
            <person name="Aleixo A."/>
            <person name="Schneider P."/>
            <person name="Miyaki C.Y."/>
            <person name="Schneider M.P."/>
            <person name="Mello C."/>
            <person name="Vasconcelos A.T.R."/>
        </authorList>
    </citation>
    <scope>NUCLEOTIDE SEQUENCE</scope>
    <source>
        <tissue evidence="2">Muscle</tissue>
    </source>
</reference>
<sequence length="184" mass="20226">MPGKLESVRVPELTDIFFNDLADGKVRVLIIFANVTWLGGNADLLIVGDEPIYTITEAKSAGLSVVSFDRSVDMLKVVGCVGGCGLILSLVLACSMHPYPKPVYLHLPLRLLIASHTSVCHMDKLLTAQLSEWWENVKVIRSICSIVKMCIPVLIAENCDLSIYKHLFIFQVSATISSSDHILD</sequence>
<evidence type="ECO:0000256" key="1">
    <source>
        <dbReference type="SAM" id="Phobius"/>
    </source>
</evidence>
<name>A0ABQ9D9E4_9PASS</name>
<keyword evidence="3" id="KW-1185">Reference proteome</keyword>
<dbReference type="EMBL" id="WHWB01034033">
    <property type="protein sequence ID" value="KAJ7414766.1"/>
    <property type="molecule type" value="Genomic_DNA"/>
</dbReference>
<evidence type="ECO:0000313" key="2">
    <source>
        <dbReference type="EMBL" id="KAJ7414766.1"/>
    </source>
</evidence>
<evidence type="ECO:0008006" key="4">
    <source>
        <dbReference type="Google" id="ProtNLM"/>
    </source>
</evidence>
<proteinExistence type="predicted"/>
<comment type="caution">
    <text evidence="2">The sequence shown here is derived from an EMBL/GenBank/DDBJ whole genome shotgun (WGS) entry which is preliminary data.</text>
</comment>
<evidence type="ECO:0000313" key="3">
    <source>
        <dbReference type="Proteomes" id="UP001145742"/>
    </source>
</evidence>
<keyword evidence="1" id="KW-0472">Membrane</keyword>
<feature type="transmembrane region" description="Helical" evidence="1">
    <location>
        <begin position="74"/>
        <end position="94"/>
    </location>
</feature>